<dbReference type="PANTHER" id="PTHR34107">
    <property type="entry name" value="SLL0198 PROTEIN-RELATED"/>
    <property type="match status" value="1"/>
</dbReference>
<dbReference type="PANTHER" id="PTHR34107:SF4">
    <property type="entry name" value="SLL1222 PROTEIN"/>
    <property type="match status" value="1"/>
</dbReference>
<dbReference type="SUPFAM" id="SSF52980">
    <property type="entry name" value="Restriction endonuclease-like"/>
    <property type="match status" value="1"/>
</dbReference>
<dbReference type="EMBL" id="BMKK01000005">
    <property type="protein sequence ID" value="GGD60542.1"/>
    <property type="molecule type" value="Genomic_DNA"/>
</dbReference>
<accession>A0A916YU55</accession>
<name>A0A916YU55_9BACT</name>
<dbReference type="Gene3D" id="3.90.1570.10">
    <property type="entry name" value="tt1808, chain A"/>
    <property type="match status" value="1"/>
</dbReference>
<sequence length="188" mass="21639">MTMVKPISSVKWTYERLLQELPSESRYEIRNFNLIGMPAPTIEHQQIVGLIYRLLFQFTFQNQLGEVFISPLDVVFDKGNVCEPDVIFVAKENKQIIGRRNISGSPDLVVEVVSKGSVVRDYIEKKNDYENFGVKEYWLIDPLNETIIVYALENNKYSIFSAVEEQGIAKSKLLDGFELAFEEVFVSE</sequence>
<dbReference type="InterPro" id="IPR008538">
    <property type="entry name" value="Uma2"/>
</dbReference>
<organism evidence="2 3">
    <name type="scientific">Emticicia aquatilis</name>
    <dbReference type="NCBI Taxonomy" id="1537369"/>
    <lineage>
        <taxon>Bacteria</taxon>
        <taxon>Pseudomonadati</taxon>
        <taxon>Bacteroidota</taxon>
        <taxon>Cytophagia</taxon>
        <taxon>Cytophagales</taxon>
        <taxon>Leadbetterellaceae</taxon>
        <taxon>Emticicia</taxon>
    </lineage>
</organism>
<feature type="domain" description="Putative restriction endonuclease" evidence="1">
    <location>
        <begin position="14"/>
        <end position="181"/>
    </location>
</feature>
<dbReference type="InterPro" id="IPR011335">
    <property type="entry name" value="Restrct_endonuc-II-like"/>
</dbReference>
<dbReference type="Proteomes" id="UP000609064">
    <property type="component" value="Unassembled WGS sequence"/>
</dbReference>
<protein>
    <recommendedName>
        <fullName evidence="1">Putative restriction endonuclease domain-containing protein</fullName>
    </recommendedName>
</protein>
<reference evidence="2" key="2">
    <citation type="submission" date="2020-09" db="EMBL/GenBank/DDBJ databases">
        <authorList>
            <person name="Sun Q."/>
            <person name="Zhou Y."/>
        </authorList>
    </citation>
    <scope>NUCLEOTIDE SEQUENCE</scope>
    <source>
        <strain evidence="2">CGMCC 1.15958</strain>
    </source>
</reference>
<dbReference type="InterPro" id="IPR012296">
    <property type="entry name" value="Nuclease_put_TT1808"/>
</dbReference>
<reference evidence="2" key="1">
    <citation type="journal article" date="2014" name="Int. J. Syst. Evol. Microbiol.">
        <title>Complete genome sequence of Corynebacterium casei LMG S-19264T (=DSM 44701T), isolated from a smear-ripened cheese.</title>
        <authorList>
            <consortium name="US DOE Joint Genome Institute (JGI-PGF)"/>
            <person name="Walter F."/>
            <person name="Albersmeier A."/>
            <person name="Kalinowski J."/>
            <person name="Ruckert C."/>
        </authorList>
    </citation>
    <scope>NUCLEOTIDE SEQUENCE</scope>
    <source>
        <strain evidence="2">CGMCC 1.15958</strain>
    </source>
</reference>
<dbReference type="Pfam" id="PF05685">
    <property type="entry name" value="Uma2"/>
    <property type="match status" value="1"/>
</dbReference>
<keyword evidence="3" id="KW-1185">Reference proteome</keyword>
<gene>
    <name evidence="2" type="ORF">GCM10011514_25590</name>
</gene>
<comment type="caution">
    <text evidence="2">The sequence shown here is derived from an EMBL/GenBank/DDBJ whole genome shotgun (WGS) entry which is preliminary data.</text>
</comment>
<dbReference type="CDD" id="cd06260">
    <property type="entry name" value="DUF820-like"/>
    <property type="match status" value="1"/>
</dbReference>
<evidence type="ECO:0000313" key="2">
    <source>
        <dbReference type="EMBL" id="GGD60542.1"/>
    </source>
</evidence>
<dbReference type="AlphaFoldDB" id="A0A916YU55"/>
<evidence type="ECO:0000259" key="1">
    <source>
        <dbReference type="Pfam" id="PF05685"/>
    </source>
</evidence>
<proteinExistence type="predicted"/>
<evidence type="ECO:0000313" key="3">
    <source>
        <dbReference type="Proteomes" id="UP000609064"/>
    </source>
</evidence>